<dbReference type="InterPro" id="IPR007712">
    <property type="entry name" value="RelE/ParE_toxin"/>
</dbReference>
<evidence type="ECO:0000313" key="2">
    <source>
        <dbReference type="EMBL" id="MBI4595195.1"/>
    </source>
</evidence>
<name>A0A933GL84_UNCTE</name>
<accession>A0A933GL84</accession>
<dbReference type="Pfam" id="PF05016">
    <property type="entry name" value="ParE_toxin"/>
    <property type="match status" value="1"/>
</dbReference>
<organism evidence="2 3">
    <name type="scientific">Tectimicrobiota bacterium</name>
    <dbReference type="NCBI Taxonomy" id="2528274"/>
    <lineage>
        <taxon>Bacteria</taxon>
        <taxon>Pseudomonadati</taxon>
        <taxon>Nitrospinota/Tectimicrobiota group</taxon>
        <taxon>Candidatus Tectimicrobiota</taxon>
    </lineage>
</organism>
<dbReference type="EMBL" id="JACQWF010000111">
    <property type="protein sequence ID" value="MBI4595195.1"/>
    <property type="molecule type" value="Genomic_DNA"/>
</dbReference>
<comment type="caution">
    <text evidence="2">The sequence shown here is derived from an EMBL/GenBank/DDBJ whole genome shotgun (WGS) entry which is preliminary data.</text>
</comment>
<dbReference type="Gene3D" id="3.30.2310.20">
    <property type="entry name" value="RelE-like"/>
    <property type="match status" value="1"/>
</dbReference>
<evidence type="ECO:0000313" key="3">
    <source>
        <dbReference type="Proteomes" id="UP000772181"/>
    </source>
</evidence>
<dbReference type="Proteomes" id="UP000772181">
    <property type="component" value="Unassembled WGS sequence"/>
</dbReference>
<proteinExistence type="predicted"/>
<protein>
    <submittedName>
        <fullName evidence="2">Type II toxin-antitoxin system RelE/ParE family toxin</fullName>
    </submittedName>
</protein>
<dbReference type="AlphaFoldDB" id="A0A933GL84"/>
<evidence type="ECO:0000256" key="1">
    <source>
        <dbReference type="ARBA" id="ARBA00022649"/>
    </source>
</evidence>
<sequence length="97" mass="11629">MKYHFHPEAEAEFNEAVDYYDGTQEDLGLEFAEEVYTTIENICQFPLAWTPFSQNTRRCLLKRFPYGEVYQSRGNEIIIMAVMQLNRKPDYWHKRKA</sequence>
<reference evidence="2" key="1">
    <citation type="submission" date="2020-07" db="EMBL/GenBank/DDBJ databases">
        <title>Huge and variable diversity of episymbiotic CPR bacteria and DPANN archaea in groundwater ecosystems.</title>
        <authorList>
            <person name="He C.Y."/>
            <person name="Keren R."/>
            <person name="Whittaker M."/>
            <person name="Farag I.F."/>
            <person name="Doudna J."/>
            <person name="Cate J.H.D."/>
            <person name="Banfield J.F."/>
        </authorList>
    </citation>
    <scope>NUCLEOTIDE SEQUENCE</scope>
    <source>
        <strain evidence="2">NC_groundwater_1482_Ag_S-0.65um_47_24</strain>
    </source>
</reference>
<keyword evidence="1" id="KW-1277">Toxin-antitoxin system</keyword>
<dbReference type="InterPro" id="IPR035093">
    <property type="entry name" value="RelE/ParE_toxin_dom_sf"/>
</dbReference>
<gene>
    <name evidence="2" type="ORF">HY730_02330</name>
</gene>